<sequence>MRFLEQHDVPAESRTRRLRLDLERSADLPAWVFSTEELAFDVAVLPLTTLSQARSPASMAC</sequence>
<reference evidence="1 2" key="1">
    <citation type="submission" date="2019-06" db="EMBL/GenBank/DDBJ databases">
        <title>Lysobacter alkalisoli sp. nov. isolated from saline-alkali soil.</title>
        <authorList>
            <person name="Sun J.-Q."/>
            <person name="Xu L."/>
        </authorList>
    </citation>
    <scope>NUCLEOTIDE SEQUENCE [LARGE SCALE GENOMIC DNA]</scope>
    <source>
        <strain evidence="1 2">SJ-36</strain>
    </source>
</reference>
<dbReference type="AlphaFoldDB" id="A0A514BP53"/>
<evidence type="ECO:0000313" key="2">
    <source>
        <dbReference type="Proteomes" id="UP000317199"/>
    </source>
</evidence>
<organism evidence="1 2">
    <name type="scientific">Marilutibacter alkalisoli</name>
    <dbReference type="NCBI Taxonomy" id="2591633"/>
    <lineage>
        <taxon>Bacteria</taxon>
        <taxon>Pseudomonadati</taxon>
        <taxon>Pseudomonadota</taxon>
        <taxon>Gammaproteobacteria</taxon>
        <taxon>Lysobacterales</taxon>
        <taxon>Lysobacteraceae</taxon>
        <taxon>Marilutibacter</taxon>
    </lineage>
</organism>
<gene>
    <name evidence="1" type="ORF">FKV23_02945</name>
</gene>
<dbReference type="RefSeq" id="WP_141622509.1">
    <property type="nucleotide sequence ID" value="NZ_CP041242.1"/>
</dbReference>
<dbReference type="EMBL" id="CP041242">
    <property type="protein sequence ID" value="QDH69167.1"/>
    <property type="molecule type" value="Genomic_DNA"/>
</dbReference>
<dbReference type="Proteomes" id="UP000317199">
    <property type="component" value="Chromosome"/>
</dbReference>
<dbReference type="KEGG" id="lyj:FKV23_02945"/>
<proteinExistence type="predicted"/>
<dbReference type="OrthoDB" id="5294130at2"/>
<evidence type="ECO:0000313" key="1">
    <source>
        <dbReference type="EMBL" id="QDH69167.1"/>
    </source>
</evidence>
<name>A0A514BP53_9GAMM</name>
<protein>
    <submittedName>
        <fullName evidence="1">Uncharacterized protein</fullName>
    </submittedName>
</protein>
<keyword evidence="2" id="KW-1185">Reference proteome</keyword>
<accession>A0A514BP53</accession>